<dbReference type="GO" id="GO:0001530">
    <property type="term" value="F:lipopolysaccharide binding"/>
    <property type="evidence" value="ECO:0007669"/>
    <property type="project" value="TreeGrafter"/>
</dbReference>
<dbReference type="OrthoDB" id="7349153at2"/>
<evidence type="ECO:0000256" key="5">
    <source>
        <dbReference type="ARBA" id="ARBA00023288"/>
    </source>
</evidence>
<dbReference type="AlphaFoldDB" id="L0GVM1"/>
<dbReference type="GO" id="GO:1990351">
    <property type="term" value="C:transporter complex"/>
    <property type="evidence" value="ECO:0007669"/>
    <property type="project" value="TreeGrafter"/>
</dbReference>
<organism evidence="7 8">
    <name type="scientific">Thioflavicoccus mobilis 8321</name>
    <dbReference type="NCBI Taxonomy" id="765912"/>
    <lineage>
        <taxon>Bacteria</taxon>
        <taxon>Pseudomonadati</taxon>
        <taxon>Pseudomonadota</taxon>
        <taxon>Gammaproteobacteria</taxon>
        <taxon>Chromatiales</taxon>
        <taxon>Chromatiaceae</taxon>
        <taxon>Thioflavicoccus</taxon>
    </lineage>
</organism>
<dbReference type="EMBL" id="CP003051">
    <property type="protein sequence ID" value="AGA89887.1"/>
    <property type="molecule type" value="Genomic_DNA"/>
</dbReference>
<protein>
    <recommendedName>
        <fullName evidence="6">LPS-assembly lipoprotein LptE</fullName>
    </recommendedName>
</protein>
<dbReference type="GO" id="GO:0015920">
    <property type="term" value="P:lipopolysaccharide transport"/>
    <property type="evidence" value="ECO:0007669"/>
    <property type="project" value="TreeGrafter"/>
</dbReference>
<keyword evidence="5 7" id="KW-0449">Lipoprotein</keyword>
<keyword evidence="1" id="KW-0732">Signal</keyword>
<keyword evidence="2 6" id="KW-0472">Membrane</keyword>
<dbReference type="GO" id="GO:0009279">
    <property type="term" value="C:cell outer membrane"/>
    <property type="evidence" value="ECO:0007669"/>
    <property type="project" value="UniProtKB-UniRule"/>
</dbReference>
<dbReference type="PANTHER" id="PTHR38098:SF1">
    <property type="entry name" value="LPS-ASSEMBLY LIPOPROTEIN LPTE"/>
    <property type="match status" value="1"/>
</dbReference>
<dbReference type="KEGG" id="tmb:Thimo_1083"/>
<dbReference type="Proteomes" id="UP000010816">
    <property type="component" value="Chromosome"/>
</dbReference>
<sequence>MLLATLLVGCGFALRGTSEIPAELNPILIQGGDGTATGRALLDRLQGSQVRVTEDPREARAIVRILDETRDSRVAAVDRNGKVLAYDLSLRVTSDAVDAGGTPLVPTQRMTLIRTLDNPDIEVLGKREETEMIYRDMEEEAADRLLLRLGAALR</sequence>
<keyword evidence="8" id="KW-1185">Reference proteome</keyword>
<dbReference type="GO" id="GO:0043165">
    <property type="term" value="P:Gram-negative-bacterium-type cell outer membrane assembly"/>
    <property type="evidence" value="ECO:0007669"/>
    <property type="project" value="UniProtKB-UniRule"/>
</dbReference>
<reference evidence="7 8" key="1">
    <citation type="submission" date="2011-09" db="EMBL/GenBank/DDBJ databases">
        <title>Complete sequence of chromosome of Thioflavicoccus mobilis 8321.</title>
        <authorList>
            <consortium name="US DOE Joint Genome Institute"/>
            <person name="Lucas S."/>
            <person name="Han J."/>
            <person name="Lapidus A."/>
            <person name="Cheng J.-F."/>
            <person name="Goodwin L."/>
            <person name="Pitluck S."/>
            <person name="Peters L."/>
            <person name="Ovchinnikova G."/>
            <person name="Lu M."/>
            <person name="Detter J.C."/>
            <person name="Han C."/>
            <person name="Tapia R."/>
            <person name="Land M."/>
            <person name="Hauser L."/>
            <person name="Kyrpides N."/>
            <person name="Ivanova N."/>
            <person name="Pagani I."/>
            <person name="Vogl K."/>
            <person name="Liu Z."/>
            <person name="Imhoff J."/>
            <person name="Thiel V."/>
            <person name="Frigaard N.-U."/>
            <person name="Bryant D."/>
            <person name="Woyke T."/>
        </authorList>
    </citation>
    <scope>NUCLEOTIDE SEQUENCE [LARGE SCALE GENOMIC DNA]</scope>
    <source>
        <strain evidence="7 8">8321</strain>
    </source>
</reference>
<evidence type="ECO:0000256" key="3">
    <source>
        <dbReference type="ARBA" id="ARBA00023139"/>
    </source>
</evidence>
<keyword evidence="3" id="KW-0564">Palmitate</keyword>
<evidence type="ECO:0000256" key="1">
    <source>
        <dbReference type="ARBA" id="ARBA00022729"/>
    </source>
</evidence>
<evidence type="ECO:0000256" key="6">
    <source>
        <dbReference type="HAMAP-Rule" id="MF_01186"/>
    </source>
</evidence>
<dbReference type="STRING" id="765912.Thimo_1083"/>
<dbReference type="InterPro" id="IPR007485">
    <property type="entry name" value="LPS_assembly_LptE"/>
</dbReference>
<accession>L0GVM1</accession>
<dbReference type="Pfam" id="PF04390">
    <property type="entry name" value="LptE"/>
    <property type="match status" value="1"/>
</dbReference>
<dbReference type="PANTHER" id="PTHR38098">
    <property type="entry name" value="LPS-ASSEMBLY LIPOPROTEIN LPTE"/>
    <property type="match status" value="1"/>
</dbReference>
<dbReference type="Gene3D" id="3.30.160.150">
    <property type="entry name" value="Lipoprotein like domain"/>
    <property type="match status" value="1"/>
</dbReference>
<comment type="function">
    <text evidence="6">Together with LptD, is involved in the assembly of lipopolysaccharide (LPS) at the surface of the outer membrane. Required for the proper assembly of LptD. Binds LPS and may serve as the LPS recognition site at the outer membrane.</text>
</comment>
<keyword evidence="4 6" id="KW-0998">Cell outer membrane</keyword>
<dbReference type="HOGENOM" id="CLU_103309_0_2_6"/>
<comment type="similarity">
    <text evidence="6">Belongs to the LptE lipoprotein family.</text>
</comment>
<proteinExistence type="inferred from homology"/>
<dbReference type="eggNOG" id="COG2980">
    <property type="taxonomic scope" value="Bacteria"/>
</dbReference>
<evidence type="ECO:0000313" key="7">
    <source>
        <dbReference type="EMBL" id="AGA89887.1"/>
    </source>
</evidence>
<comment type="subunit">
    <text evidence="6">Component of the lipopolysaccharide transport and assembly complex. Interacts with LptD.</text>
</comment>
<gene>
    <name evidence="6" type="primary">lptE</name>
    <name evidence="7" type="ORF">Thimo_1083</name>
</gene>
<name>L0GVM1_9GAMM</name>
<evidence type="ECO:0000313" key="8">
    <source>
        <dbReference type="Proteomes" id="UP000010816"/>
    </source>
</evidence>
<evidence type="ECO:0000256" key="2">
    <source>
        <dbReference type="ARBA" id="ARBA00023136"/>
    </source>
</evidence>
<evidence type="ECO:0000256" key="4">
    <source>
        <dbReference type="ARBA" id="ARBA00023237"/>
    </source>
</evidence>
<dbReference type="HAMAP" id="MF_01186">
    <property type="entry name" value="LPS_assembly_LptE"/>
    <property type="match status" value="1"/>
</dbReference>